<proteinExistence type="predicted"/>
<dbReference type="GeneID" id="42003670"/>
<feature type="region of interest" description="Disordered" evidence="2">
    <location>
        <begin position="572"/>
        <end position="601"/>
    </location>
</feature>
<accession>A0A507CAK4</accession>
<feature type="compositionally biased region" description="Polar residues" evidence="2">
    <location>
        <begin position="119"/>
        <end position="141"/>
    </location>
</feature>
<feature type="coiled-coil region" evidence="1">
    <location>
        <begin position="297"/>
        <end position="449"/>
    </location>
</feature>
<feature type="compositionally biased region" description="Polar residues" evidence="2">
    <location>
        <begin position="85"/>
        <end position="103"/>
    </location>
</feature>
<feature type="compositionally biased region" description="Polar residues" evidence="2">
    <location>
        <begin position="257"/>
        <end position="269"/>
    </location>
</feature>
<feature type="coiled-coil region" evidence="1">
    <location>
        <begin position="657"/>
        <end position="712"/>
    </location>
</feature>
<dbReference type="EMBL" id="QEAO01000010">
    <property type="protein sequence ID" value="TPX35024.1"/>
    <property type="molecule type" value="Genomic_DNA"/>
</dbReference>
<dbReference type="Proteomes" id="UP000319731">
    <property type="component" value="Unassembled WGS sequence"/>
</dbReference>
<feature type="compositionally biased region" description="Polar residues" evidence="2">
    <location>
        <begin position="150"/>
        <end position="168"/>
    </location>
</feature>
<feature type="region of interest" description="Disordered" evidence="2">
    <location>
        <begin position="79"/>
        <end position="209"/>
    </location>
</feature>
<keyword evidence="1" id="KW-0175">Coiled coil</keyword>
<dbReference type="AlphaFoldDB" id="A0A507CAK4"/>
<feature type="compositionally biased region" description="Basic and acidic residues" evidence="2">
    <location>
        <begin position="104"/>
        <end position="114"/>
    </location>
</feature>
<name>A0A507CAK4_9FUNG</name>
<evidence type="ECO:0000256" key="1">
    <source>
        <dbReference type="SAM" id="Coils"/>
    </source>
</evidence>
<organism evidence="3 4">
    <name type="scientific">Synchytrium microbalum</name>
    <dbReference type="NCBI Taxonomy" id="1806994"/>
    <lineage>
        <taxon>Eukaryota</taxon>
        <taxon>Fungi</taxon>
        <taxon>Fungi incertae sedis</taxon>
        <taxon>Chytridiomycota</taxon>
        <taxon>Chytridiomycota incertae sedis</taxon>
        <taxon>Chytridiomycetes</taxon>
        <taxon>Synchytriales</taxon>
        <taxon>Synchytriaceae</taxon>
        <taxon>Synchytrium</taxon>
    </lineage>
</organism>
<dbReference type="OrthoDB" id="5600564at2759"/>
<dbReference type="PANTHER" id="PTHR23159:SF60">
    <property type="entry name" value="SPINDLE ASSEMBLY ABNORMAL PROTEIN 4"/>
    <property type="match status" value="1"/>
</dbReference>
<feature type="region of interest" description="Disordered" evidence="2">
    <location>
        <begin position="487"/>
        <end position="558"/>
    </location>
</feature>
<evidence type="ECO:0000313" key="4">
    <source>
        <dbReference type="Proteomes" id="UP000319731"/>
    </source>
</evidence>
<reference evidence="3 4" key="1">
    <citation type="journal article" date="2019" name="Sci. Rep.">
        <title>Comparative genomics of chytrid fungi reveal insights into the obligate biotrophic and pathogenic lifestyle of Synchytrium endobioticum.</title>
        <authorList>
            <person name="van de Vossenberg B.T.L.H."/>
            <person name="Warris S."/>
            <person name="Nguyen H.D.T."/>
            <person name="van Gent-Pelzer M.P.E."/>
            <person name="Joly D.L."/>
            <person name="van de Geest H.C."/>
            <person name="Bonants P.J.M."/>
            <person name="Smith D.S."/>
            <person name="Levesque C.A."/>
            <person name="van der Lee T.A.J."/>
        </authorList>
    </citation>
    <scope>NUCLEOTIDE SEQUENCE [LARGE SCALE GENOMIC DNA]</scope>
    <source>
        <strain evidence="3 4">JEL517</strain>
    </source>
</reference>
<protein>
    <submittedName>
        <fullName evidence="3">Uncharacterized protein</fullName>
    </submittedName>
</protein>
<dbReference type="PANTHER" id="PTHR23159">
    <property type="entry name" value="CENTROSOMAL PROTEIN 2"/>
    <property type="match status" value="1"/>
</dbReference>
<feature type="compositionally biased region" description="Polar residues" evidence="2">
    <location>
        <begin position="495"/>
        <end position="507"/>
    </location>
</feature>
<gene>
    <name evidence="3" type="ORF">SmJEL517_g02445</name>
</gene>
<feature type="compositionally biased region" description="Low complexity" evidence="2">
    <location>
        <begin position="187"/>
        <end position="209"/>
    </location>
</feature>
<keyword evidence="4" id="KW-1185">Reference proteome</keyword>
<feature type="compositionally biased region" description="Polar residues" evidence="2">
    <location>
        <begin position="538"/>
        <end position="555"/>
    </location>
</feature>
<feature type="compositionally biased region" description="Low complexity" evidence="2">
    <location>
        <begin position="591"/>
        <end position="601"/>
    </location>
</feature>
<evidence type="ECO:0000256" key="2">
    <source>
        <dbReference type="SAM" id="MobiDB-lite"/>
    </source>
</evidence>
<comment type="caution">
    <text evidence="3">The sequence shown here is derived from an EMBL/GenBank/DDBJ whole genome shotgun (WGS) entry which is preliminary data.</text>
</comment>
<sequence>MASKQKPLKLRPANVSLPWMFGIGQMSSDDEEDVIKASSPPAGKQGNLAEIDEFVVHTPLRDGPSGYSQPLWEQRIEETFVQEGWSPTRTDTGLVGTSTPDRSNSNERRLHSPEDPIGNWSSPRMQSPANGSNSNSRTMDNARSPAENPFLTSASRSNAETYTTNNTRDPFATSSRLTRSPPPPSRPQTANATPQKPQQPTQQQPIQRPATALPTTTANRVPATVTHIEPQPHIPPLVITGMTPGSTRSVSPRVPDQQATPVSPQKSVAQTSAILDKSSMQMSYGEIKAENDRIYEVQLLREELRAALNEARRWRDIAESAGASAAAARSDSVSREAVENLKNECSESRQRIAFLESQNEDLLNAIYDYQNREQQAHSQLRQVMDRLDEATLKAEEGQQRLADEKAKNERNEIDFRLFSRKLRGLQDTNAELRQEGEQLRSELRRLQYEATGPRRSREEGVSLNESQLAFDNEALKLLVMDLQKENESLKPASQRPDTATLLPSTYNYLDRPPSASADRYRSPIRTVPPSSFDAVRSRLTTAQSSIQPSTNTNDPMSFGSRLARFEQESVYNPITHDTTPPPTRQSNGNHATSNNWASSSLSNARDWGRASWAGPLPLSGNGLSNGGGSNNSRPATSGGPSYRDSENLGEMDFIQVRDQLDAELRKLNTHKASLEYEASRLKSGPGSARKRREDLDDQLENVQRDISSVRMKMRTLKIL</sequence>
<feature type="compositionally biased region" description="Polar residues" evidence="2">
    <location>
        <begin position="572"/>
        <end position="590"/>
    </location>
</feature>
<feature type="region of interest" description="Disordered" evidence="2">
    <location>
        <begin position="243"/>
        <end position="269"/>
    </location>
</feature>
<dbReference type="RefSeq" id="XP_031025609.1">
    <property type="nucleotide sequence ID" value="XM_031168373.1"/>
</dbReference>
<evidence type="ECO:0000313" key="3">
    <source>
        <dbReference type="EMBL" id="TPX35024.1"/>
    </source>
</evidence>
<feature type="region of interest" description="Disordered" evidence="2">
    <location>
        <begin position="618"/>
        <end position="646"/>
    </location>
</feature>